<dbReference type="Gene3D" id="1.10.150.20">
    <property type="entry name" value="5' to 3' exonuclease, C-terminal subdomain"/>
    <property type="match status" value="1"/>
</dbReference>
<feature type="region of interest" description="Alpha N-terminal domain (alpha-NTD)" evidence="11">
    <location>
        <begin position="1"/>
        <end position="226"/>
    </location>
</feature>
<dbReference type="Pfam" id="PF03118">
    <property type="entry name" value="RNA_pol_A_CTD"/>
    <property type="match status" value="1"/>
</dbReference>
<feature type="region of interest" description="Alpha C-terminal domain (alpha-CTD)" evidence="11">
    <location>
        <begin position="244"/>
        <end position="313"/>
    </location>
</feature>
<keyword evidence="7 11" id="KW-0804">Transcription</keyword>
<accession>A0ABV9JDZ6</accession>
<dbReference type="Proteomes" id="UP001595987">
    <property type="component" value="Unassembled WGS sequence"/>
</dbReference>
<evidence type="ECO:0000256" key="11">
    <source>
        <dbReference type="HAMAP-Rule" id="MF_00059"/>
    </source>
</evidence>
<keyword evidence="14" id="KW-1185">Reference proteome</keyword>
<evidence type="ECO:0000256" key="4">
    <source>
        <dbReference type="ARBA" id="ARBA00022478"/>
    </source>
</evidence>
<dbReference type="NCBIfam" id="TIGR02027">
    <property type="entry name" value="rpoA"/>
    <property type="match status" value="1"/>
</dbReference>
<dbReference type="InterPro" id="IPR011262">
    <property type="entry name" value="DNA-dir_RNA_pol_insert"/>
</dbReference>
<dbReference type="Pfam" id="PF01000">
    <property type="entry name" value="RNA_pol_A_bac"/>
    <property type="match status" value="1"/>
</dbReference>
<proteinExistence type="inferred from homology"/>
<dbReference type="NCBIfam" id="NF003513">
    <property type="entry name" value="PRK05182.1-2"/>
    <property type="match status" value="1"/>
</dbReference>
<dbReference type="CDD" id="cd06928">
    <property type="entry name" value="RNAP_alpha_NTD"/>
    <property type="match status" value="1"/>
</dbReference>
<dbReference type="SMART" id="SM00662">
    <property type="entry name" value="RPOLD"/>
    <property type="match status" value="1"/>
</dbReference>
<protein>
    <recommendedName>
        <fullName evidence="3 11">DNA-directed RNA polymerase subunit alpha</fullName>
        <shortName evidence="11">RNAP subunit alpha</shortName>
        <ecNumber evidence="2 11">2.7.7.6</ecNumber>
    </recommendedName>
    <alternativeName>
        <fullName evidence="9 11">RNA polymerase subunit alpha</fullName>
    </alternativeName>
    <alternativeName>
        <fullName evidence="8 11">Transcriptase subunit alpha</fullName>
    </alternativeName>
</protein>
<reference evidence="14" key="1">
    <citation type="journal article" date="2019" name="Int. J. Syst. Evol. Microbiol.">
        <title>The Global Catalogue of Microorganisms (GCM) 10K type strain sequencing project: providing services to taxonomists for standard genome sequencing and annotation.</title>
        <authorList>
            <consortium name="The Broad Institute Genomics Platform"/>
            <consortium name="The Broad Institute Genome Sequencing Center for Infectious Disease"/>
            <person name="Wu L."/>
            <person name="Ma J."/>
        </authorList>
    </citation>
    <scope>NUCLEOTIDE SEQUENCE [LARGE SCALE GENOMIC DNA]</scope>
    <source>
        <strain evidence="14">CCUG 63287</strain>
    </source>
</reference>
<dbReference type="NCBIfam" id="NF003519">
    <property type="entry name" value="PRK05182.2-5"/>
    <property type="match status" value="1"/>
</dbReference>
<keyword evidence="4 11" id="KW-0240">DNA-directed RNA polymerase</keyword>
<dbReference type="Gene3D" id="3.30.1360.10">
    <property type="entry name" value="RNA polymerase, RBP11-like subunit"/>
    <property type="match status" value="1"/>
</dbReference>
<name>A0ABV9JDZ6_9LACT</name>
<dbReference type="HAMAP" id="MF_00059">
    <property type="entry name" value="RNApol_bact_RpoA"/>
    <property type="match status" value="1"/>
</dbReference>
<dbReference type="InterPro" id="IPR011773">
    <property type="entry name" value="DNA-dir_RpoA"/>
</dbReference>
<evidence type="ECO:0000256" key="6">
    <source>
        <dbReference type="ARBA" id="ARBA00022695"/>
    </source>
</evidence>
<sequence length="313" mass="34269">MIEFEKPKITKFDETKNYGKFVIEPLERGYGTTLGNSLRRVLLSSLPGAAVTSIQIEGVQHEFATIPGVREDVIQIVLAIKGIAIKSYVDSEKQIELDVTGPMDVTAGDILTDSDIEIVNKEHYLFSIAEGHSMRAVMTVNKGYGYVPADENKVEGAPIGTIAVDSIYTPVSKVNYQVEPARVGGDSSYDKLTLDISTNGTISSDDALSLSAKILTDHLNLFVDLSDTVQEAETLVAKDETVKTERVLDKIIEDMDFSVRAYNGLKRAGINTVADIVEMSEADMIKVKNLGHKSVEEVKVKLTELGLSLKKRK</sequence>
<evidence type="ECO:0000256" key="2">
    <source>
        <dbReference type="ARBA" id="ARBA00012418"/>
    </source>
</evidence>
<dbReference type="InterPro" id="IPR036643">
    <property type="entry name" value="RNApol_insert_sf"/>
</dbReference>
<dbReference type="NCBIfam" id="NF003518">
    <property type="entry name" value="PRK05182.2-4"/>
    <property type="match status" value="1"/>
</dbReference>
<dbReference type="RefSeq" id="WP_213536811.1">
    <property type="nucleotide sequence ID" value="NZ_BOVQ01000010.1"/>
</dbReference>
<keyword evidence="6 11" id="KW-0548">Nucleotidyltransferase</keyword>
<evidence type="ECO:0000256" key="7">
    <source>
        <dbReference type="ARBA" id="ARBA00023163"/>
    </source>
</evidence>
<comment type="domain">
    <text evidence="11">The N-terminal domain is essential for RNAP assembly and basal transcription, whereas the C-terminal domain is involved in interaction with transcriptional regulators and with upstream promoter elements.</text>
</comment>
<evidence type="ECO:0000313" key="13">
    <source>
        <dbReference type="EMBL" id="MFC4652950.1"/>
    </source>
</evidence>
<dbReference type="SUPFAM" id="SSF47789">
    <property type="entry name" value="C-terminal domain of RNA polymerase alpha subunit"/>
    <property type="match status" value="1"/>
</dbReference>
<dbReference type="SUPFAM" id="SSF55257">
    <property type="entry name" value="RBP11-like subunits of RNA polymerase"/>
    <property type="match status" value="1"/>
</dbReference>
<comment type="caution">
    <text evidence="13">The sequence shown here is derived from an EMBL/GenBank/DDBJ whole genome shotgun (WGS) entry which is preliminary data.</text>
</comment>
<dbReference type="SUPFAM" id="SSF56553">
    <property type="entry name" value="Insert subdomain of RNA polymerase alpha subunit"/>
    <property type="match status" value="1"/>
</dbReference>
<feature type="domain" description="DNA-directed RNA polymerase RpoA/D/Rpb3-type" evidence="12">
    <location>
        <begin position="18"/>
        <end position="225"/>
    </location>
</feature>
<dbReference type="GO" id="GO:0003899">
    <property type="term" value="F:DNA-directed RNA polymerase activity"/>
    <property type="evidence" value="ECO:0007669"/>
    <property type="project" value="UniProtKB-EC"/>
</dbReference>
<dbReference type="InterPro" id="IPR011263">
    <property type="entry name" value="DNA-dir_RNA_pol_RpoA/D/Rpb3"/>
</dbReference>
<comment type="function">
    <text evidence="11">DNA-dependent RNA polymerase catalyzes the transcription of DNA into RNA using the four ribonucleoside triphosphates as substrates.</text>
</comment>
<evidence type="ECO:0000256" key="10">
    <source>
        <dbReference type="ARBA" id="ARBA00048552"/>
    </source>
</evidence>
<dbReference type="InterPro" id="IPR011260">
    <property type="entry name" value="RNAP_asu_C"/>
</dbReference>
<comment type="subunit">
    <text evidence="11">Homodimer. The RNAP catalytic core consists of 2 alpha, 1 beta, 1 beta' and 1 omega subunit. When a sigma factor is associated with the core the holoenzyme is formed, which can initiate transcription.</text>
</comment>
<dbReference type="InterPro" id="IPR036603">
    <property type="entry name" value="RBP11-like"/>
</dbReference>
<evidence type="ECO:0000259" key="12">
    <source>
        <dbReference type="SMART" id="SM00662"/>
    </source>
</evidence>
<comment type="catalytic activity">
    <reaction evidence="10 11">
        <text>RNA(n) + a ribonucleoside 5'-triphosphate = RNA(n+1) + diphosphate</text>
        <dbReference type="Rhea" id="RHEA:21248"/>
        <dbReference type="Rhea" id="RHEA-COMP:14527"/>
        <dbReference type="Rhea" id="RHEA-COMP:17342"/>
        <dbReference type="ChEBI" id="CHEBI:33019"/>
        <dbReference type="ChEBI" id="CHEBI:61557"/>
        <dbReference type="ChEBI" id="CHEBI:140395"/>
        <dbReference type="EC" id="2.7.7.6"/>
    </reaction>
</comment>
<evidence type="ECO:0000256" key="3">
    <source>
        <dbReference type="ARBA" id="ARBA00015972"/>
    </source>
</evidence>
<organism evidence="13 14">
    <name type="scientific">Lactococcus nasutitermitis</name>
    <dbReference type="NCBI Taxonomy" id="1652957"/>
    <lineage>
        <taxon>Bacteria</taxon>
        <taxon>Bacillati</taxon>
        <taxon>Bacillota</taxon>
        <taxon>Bacilli</taxon>
        <taxon>Lactobacillales</taxon>
        <taxon>Streptococcaceae</taxon>
        <taxon>Lactococcus</taxon>
    </lineage>
</organism>
<evidence type="ECO:0000256" key="9">
    <source>
        <dbReference type="ARBA" id="ARBA00033070"/>
    </source>
</evidence>
<comment type="similarity">
    <text evidence="1 11">Belongs to the RNA polymerase alpha chain family.</text>
</comment>
<keyword evidence="5 11" id="KW-0808">Transferase</keyword>
<dbReference type="EMBL" id="JBHSGD010000006">
    <property type="protein sequence ID" value="MFC4652950.1"/>
    <property type="molecule type" value="Genomic_DNA"/>
</dbReference>
<dbReference type="GO" id="GO:0000428">
    <property type="term" value="C:DNA-directed RNA polymerase complex"/>
    <property type="evidence" value="ECO:0007669"/>
    <property type="project" value="UniProtKB-KW"/>
</dbReference>
<evidence type="ECO:0000256" key="5">
    <source>
        <dbReference type="ARBA" id="ARBA00022679"/>
    </source>
</evidence>
<evidence type="ECO:0000313" key="14">
    <source>
        <dbReference type="Proteomes" id="UP001595987"/>
    </source>
</evidence>
<dbReference type="EC" id="2.7.7.6" evidence="2 11"/>
<dbReference type="Pfam" id="PF01193">
    <property type="entry name" value="RNA_pol_L"/>
    <property type="match status" value="1"/>
</dbReference>
<evidence type="ECO:0000256" key="1">
    <source>
        <dbReference type="ARBA" id="ARBA00007123"/>
    </source>
</evidence>
<dbReference type="Gene3D" id="2.170.120.12">
    <property type="entry name" value="DNA-directed RNA polymerase, insert domain"/>
    <property type="match status" value="1"/>
</dbReference>
<evidence type="ECO:0000256" key="8">
    <source>
        <dbReference type="ARBA" id="ARBA00032524"/>
    </source>
</evidence>
<gene>
    <name evidence="11" type="primary">rpoA</name>
    <name evidence="13" type="ORF">ACFO26_08505</name>
</gene>
<dbReference type="NCBIfam" id="NF003515">
    <property type="entry name" value="PRK05182.2-1"/>
    <property type="match status" value="1"/>
</dbReference>